<dbReference type="InterPro" id="IPR036979">
    <property type="entry name" value="CM_dom_sf"/>
</dbReference>
<evidence type="ECO:0000313" key="6">
    <source>
        <dbReference type="EMBL" id="TKC97165.1"/>
    </source>
</evidence>
<dbReference type="Gene3D" id="1.20.59.10">
    <property type="entry name" value="Chorismate mutase"/>
    <property type="match status" value="1"/>
</dbReference>
<dbReference type="GO" id="GO:0004665">
    <property type="term" value="F:prephenate dehydrogenase (NADP+) activity"/>
    <property type="evidence" value="ECO:0007669"/>
    <property type="project" value="InterPro"/>
</dbReference>
<feature type="domain" description="Chorismate mutase" evidence="4">
    <location>
        <begin position="260"/>
        <end position="351"/>
    </location>
</feature>
<reference evidence="6 7" key="1">
    <citation type="submission" date="2019-04" db="EMBL/GenBank/DDBJ databases">
        <authorList>
            <person name="Li Y."/>
            <person name="Wang J."/>
        </authorList>
    </citation>
    <scope>NUCLEOTIDE SEQUENCE [LARGE SCALE GENOMIC DNA]</scope>
    <source>
        <strain evidence="6 7">DSM 14668</strain>
    </source>
</reference>
<dbReference type="InterPro" id="IPR003099">
    <property type="entry name" value="Prephen_DH"/>
</dbReference>
<dbReference type="GO" id="GO:0004106">
    <property type="term" value="F:chorismate mutase activity"/>
    <property type="evidence" value="ECO:0007669"/>
    <property type="project" value="UniProtKB-EC"/>
</dbReference>
<dbReference type="Gene3D" id="3.40.50.720">
    <property type="entry name" value="NAD(P)-binding Rossmann-like Domain"/>
    <property type="match status" value="1"/>
</dbReference>
<dbReference type="OrthoDB" id="9800497at2"/>
<dbReference type="EC" id="5.4.99.5" evidence="1"/>
<protein>
    <recommendedName>
        <fullName evidence="1">chorismate mutase</fullName>
        <ecNumber evidence="1">5.4.99.5</ecNumber>
    </recommendedName>
</protein>
<dbReference type="GO" id="GO:0046417">
    <property type="term" value="P:chorismate metabolic process"/>
    <property type="evidence" value="ECO:0007669"/>
    <property type="project" value="InterPro"/>
</dbReference>
<dbReference type="PANTHER" id="PTHR21363:SF0">
    <property type="entry name" value="PREPHENATE DEHYDROGENASE [NADP(+)]"/>
    <property type="match status" value="1"/>
</dbReference>
<keyword evidence="2" id="KW-0560">Oxidoreductase</keyword>
<feature type="coiled-coil region" evidence="3">
    <location>
        <begin position="266"/>
        <end position="293"/>
    </location>
</feature>
<keyword evidence="3" id="KW-0175">Coiled coil</keyword>
<dbReference type="SMART" id="SM00830">
    <property type="entry name" value="CM_2"/>
    <property type="match status" value="1"/>
</dbReference>
<dbReference type="InterPro" id="IPR046826">
    <property type="entry name" value="PDH_N"/>
</dbReference>
<feature type="domain" description="Prephenate/arogenate dehydrogenase" evidence="5">
    <location>
        <begin position="2"/>
        <end position="284"/>
    </location>
</feature>
<dbReference type="InterPro" id="IPR036263">
    <property type="entry name" value="Chorismate_II_sf"/>
</dbReference>
<dbReference type="EMBL" id="SSMQ01000082">
    <property type="protein sequence ID" value="TKC97165.1"/>
    <property type="molecule type" value="Genomic_DNA"/>
</dbReference>
<organism evidence="6 7">
    <name type="scientific">Polyangium fumosum</name>
    <dbReference type="NCBI Taxonomy" id="889272"/>
    <lineage>
        <taxon>Bacteria</taxon>
        <taxon>Pseudomonadati</taxon>
        <taxon>Myxococcota</taxon>
        <taxon>Polyangia</taxon>
        <taxon>Polyangiales</taxon>
        <taxon>Polyangiaceae</taxon>
        <taxon>Polyangium</taxon>
    </lineage>
</organism>
<dbReference type="PROSITE" id="PS51168">
    <property type="entry name" value="CHORISMATE_MUT_2"/>
    <property type="match status" value="1"/>
</dbReference>
<dbReference type="Pfam" id="PF01817">
    <property type="entry name" value="CM_2"/>
    <property type="match status" value="1"/>
</dbReference>
<dbReference type="GO" id="GO:0070403">
    <property type="term" value="F:NAD+ binding"/>
    <property type="evidence" value="ECO:0007669"/>
    <property type="project" value="InterPro"/>
</dbReference>
<dbReference type="GO" id="GO:0006571">
    <property type="term" value="P:tyrosine biosynthetic process"/>
    <property type="evidence" value="ECO:0007669"/>
    <property type="project" value="InterPro"/>
</dbReference>
<proteinExistence type="predicted"/>
<evidence type="ECO:0000256" key="1">
    <source>
        <dbReference type="ARBA" id="ARBA00012404"/>
    </source>
</evidence>
<dbReference type="RefSeq" id="WP_136935239.1">
    <property type="nucleotide sequence ID" value="NZ_SSMQ01000082.1"/>
</dbReference>
<evidence type="ECO:0000256" key="2">
    <source>
        <dbReference type="ARBA" id="ARBA00023002"/>
    </source>
</evidence>
<sequence length="356" mass="38772">MTNVALLGYGRFGAAMASLLRDADVDVRAFDPRSPVPDEMRVASIPELVRDRDFVIVAVPVTAMPRAFAAMRPLLAPSQIVVDVGSVKLGPSAAMNESFGAAIPWVATHPLFGPISLSRGERPLVAVVCPNATHPAAVERVVALYERIGCTVVLEDEATHDRNMAWTHALAFFVAKGMLDAAVPLDIPYAPPSFQALARTVEAARSDAGHLYAALHRENPYAAEARRKLVEALVAADQNLSGSDGMAPPPSSSLVLLPSTARSQALRETRDLIDDLDREIVELLGRRAQLARRAAREKAKLGRPVRDPEREAELFEARRRWAAERGLDPASVHEIFDAILRFSRRLQHEEPIDGAD</sequence>
<dbReference type="Pfam" id="PF02153">
    <property type="entry name" value="PDH_N"/>
    <property type="match status" value="1"/>
</dbReference>
<comment type="caution">
    <text evidence="6">The sequence shown here is derived from an EMBL/GenBank/DDBJ whole genome shotgun (WGS) entry which is preliminary data.</text>
</comment>
<evidence type="ECO:0000259" key="4">
    <source>
        <dbReference type="PROSITE" id="PS51168"/>
    </source>
</evidence>
<evidence type="ECO:0000313" key="7">
    <source>
        <dbReference type="Proteomes" id="UP000309215"/>
    </source>
</evidence>
<dbReference type="InterPro" id="IPR002701">
    <property type="entry name" value="CM_II_prokaryot"/>
</dbReference>
<dbReference type="InterPro" id="IPR008927">
    <property type="entry name" value="6-PGluconate_DH-like_C_sf"/>
</dbReference>
<dbReference type="PROSITE" id="PS51176">
    <property type="entry name" value="PDH_ADH"/>
    <property type="match status" value="1"/>
</dbReference>
<evidence type="ECO:0000256" key="3">
    <source>
        <dbReference type="SAM" id="Coils"/>
    </source>
</evidence>
<accession>A0A4U1IT55</accession>
<dbReference type="InterPro" id="IPR050812">
    <property type="entry name" value="Preph/Arog_dehydrog"/>
</dbReference>
<dbReference type="SUPFAM" id="SSF48179">
    <property type="entry name" value="6-phosphogluconate dehydrogenase C-terminal domain-like"/>
    <property type="match status" value="1"/>
</dbReference>
<dbReference type="SUPFAM" id="SSF51735">
    <property type="entry name" value="NAD(P)-binding Rossmann-fold domains"/>
    <property type="match status" value="1"/>
</dbReference>
<dbReference type="Proteomes" id="UP000309215">
    <property type="component" value="Unassembled WGS sequence"/>
</dbReference>
<gene>
    <name evidence="6" type="ORF">E8A74_44460</name>
</gene>
<dbReference type="InterPro" id="IPR036291">
    <property type="entry name" value="NAD(P)-bd_dom_sf"/>
</dbReference>
<name>A0A4U1IT55_9BACT</name>
<dbReference type="SUPFAM" id="SSF48600">
    <property type="entry name" value="Chorismate mutase II"/>
    <property type="match status" value="1"/>
</dbReference>
<dbReference type="PANTHER" id="PTHR21363">
    <property type="entry name" value="PREPHENATE DEHYDROGENASE"/>
    <property type="match status" value="1"/>
</dbReference>
<keyword evidence="7" id="KW-1185">Reference proteome</keyword>
<dbReference type="AlphaFoldDB" id="A0A4U1IT55"/>
<evidence type="ECO:0000259" key="5">
    <source>
        <dbReference type="PROSITE" id="PS51176"/>
    </source>
</evidence>
<dbReference type="GO" id="GO:0008977">
    <property type="term" value="F:prephenate dehydrogenase (NAD+) activity"/>
    <property type="evidence" value="ECO:0007669"/>
    <property type="project" value="InterPro"/>
</dbReference>